<dbReference type="GO" id="GO:0000271">
    <property type="term" value="P:polysaccharide biosynthetic process"/>
    <property type="evidence" value="ECO:0007669"/>
    <property type="project" value="TreeGrafter"/>
</dbReference>
<protein>
    <submittedName>
        <fullName evidence="3">3-O-acyltransferase</fullName>
    </submittedName>
</protein>
<feature type="transmembrane region" description="Helical" evidence="1">
    <location>
        <begin position="338"/>
        <end position="359"/>
    </location>
</feature>
<keyword evidence="3" id="KW-0808">Transferase</keyword>
<dbReference type="RefSeq" id="WP_093260306.1">
    <property type="nucleotide sequence ID" value="NZ_FNOK01000001.1"/>
</dbReference>
<dbReference type="GO" id="GO:0016747">
    <property type="term" value="F:acyltransferase activity, transferring groups other than amino-acyl groups"/>
    <property type="evidence" value="ECO:0007669"/>
    <property type="project" value="InterPro"/>
</dbReference>
<feature type="transmembrane region" description="Helical" evidence="1">
    <location>
        <begin position="301"/>
        <end position="326"/>
    </location>
</feature>
<evidence type="ECO:0000259" key="2">
    <source>
        <dbReference type="Pfam" id="PF01757"/>
    </source>
</evidence>
<sequence>MTAESPPVRQLPSLTGYRAILFIAVFLTHALGAGYFFADQSINELGTILPYGTAALATFFVLSGFVLTWGEPWRTSIGLFWRRRVVKIYPGHIIIWAATLLMLVVIGPMSMMGTLEGVGPGPILANLFLVQTWIPDEQYLFSVYGVNWSVSCEILFYLALPLLIRPILRIRDDRLWAWFAGIAALIVAIPTVTHFFVGGELWGGGEMSFAQVYLTNFFPLSRMTEFLLGVFLARIVQTGRWPRLNSWWVALISIPLCAVMYVLPPTYRISGILTIGICLFVPVIAMRDLQGKPCWLNNKPMVLLGNASYAAYLVHFPALGLTRYLVGENEMFDVGTGLLIVFALFVVTQLLGILMFQYIERPLMRRFGSPRKPRQVPPQDSKIQEPA</sequence>
<feature type="transmembrane region" description="Helical" evidence="1">
    <location>
        <begin position="217"/>
        <end position="235"/>
    </location>
</feature>
<dbReference type="Pfam" id="PF01757">
    <property type="entry name" value="Acyl_transf_3"/>
    <property type="match status" value="1"/>
</dbReference>
<keyword evidence="1" id="KW-0812">Transmembrane</keyword>
<dbReference type="GO" id="GO:0016020">
    <property type="term" value="C:membrane"/>
    <property type="evidence" value="ECO:0007669"/>
    <property type="project" value="TreeGrafter"/>
</dbReference>
<proteinExistence type="predicted"/>
<accession>A0A1H2R170</accession>
<dbReference type="PANTHER" id="PTHR23028:SF131">
    <property type="entry name" value="BLR2367 PROTEIN"/>
    <property type="match status" value="1"/>
</dbReference>
<dbReference type="EMBL" id="FNOK01000001">
    <property type="protein sequence ID" value="SDW13137.1"/>
    <property type="molecule type" value="Genomic_DNA"/>
</dbReference>
<name>A0A1H2R170_9PSEU</name>
<evidence type="ECO:0000313" key="4">
    <source>
        <dbReference type="Proteomes" id="UP000199529"/>
    </source>
</evidence>
<keyword evidence="1" id="KW-0472">Membrane</keyword>
<keyword evidence="3" id="KW-0012">Acyltransferase</keyword>
<feature type="transmembrane region" description="Helical" evidence="1">
    <location>
        <begin position="176"/>
        <end position="197"/>
    </location>
</feature>
<keyword evidence="4" id="KW-1185">Reference proteome</keyword>
<gene>
    <name evidence="3" type="ORF">SAMN05216215_1001256</name>
</gene>
<feature type="transmembrane region" description="Helical" evidence="1">
    <location>
        <begin position="49"/>
        <end position="69"/>
    </location>
</feature>
<evidence type="ECO:0000256" key="1">
    <source>
        <dbReference type="SAM" id="Phobius"/>
    </source>
</evidence>
<dbReference type="OrthoDB" id="9796461at2"/>
<feature type="transmembrane region" description="Helical" evidence="1">
    <location>
        <begin position="146"/>
        <end position="164"/>
    </location>
</feature>
<dbReference type="Proteomes" id="UP000199529">
    <property type="component" value="Unassembled WGS sequence"/>
</dbReference>
<dbReference type="PANTHER" id="PTHR23028">
    <property type="entry name" value="ACETYLTRANSFERASE"/>
    <property type="match status" value="1"/>
</dbReference>
<feature type="domain" description="Acyltransferase 3" evidence="2">
    <location>
        <begin position="13"/>
        <end position="354"/>
    </location>
</feature>
<dbReference type="STRING" id="418495.SAMN05216215_1001256"/>
<feature type="transmembrane region" description="Helical" evidence="1">
    <location>
        <begin position="247"/>
        <end position="263"/>
    </location>
</feature>
<organism evidence="3 4">
    <name type="scientific">Saccharopolyspora shandongensis</name>
    <dbReference type="NCBI Taxonomy" id="418495"/>
    <lineage>
        <taxon>Bacteria</taxon>
        <taxon>Bacillati</taxon>
        <taxon>Actinomycetota</taxon>
        <taxon>Actinomycetes</taxon>
        <taxon>Pseudonocardiales</taxon>
        <taxon>Pseudonocardiaceae</taxon>
        <taxon>Saccharopolyspora</taxon>
    </lineage>
</organism>
<dbReference type="AlphaFoldDB" id="A0A1H2R170"/>
<feature type="transmembrane region" description="Helical" evidence="1">
    <location>
        <begin position="269"/>
        <end position="289"/>
    </location>
</feature>
<reference evidence="4" key="1">
    <citation type="submission" date="2016-10" db="EMBL/GenBank/DDBJ databases">
        <authorList>
            <person name="Varghese N."/>
            <person name="Submissions S."/>
        </authorList>
    </citation>
    <scope>NUCLEOTIDE SEQUENCE [LARGE SCALE GENOMIC DNA]</scope>
    <source>
        <strain evidence="4">CGMCC 4.3530</strain>
    </source>
</reference>
<dbReference type="InterPro" id="IPR002656">
    <property type="entry name" value="Acyl_transf_3_dom"/>
</dbReference>
<feature type="transmembrane region" description="Helical" evidence="1">
    <location>
        <begin position="16"/>
        <end position="37"/>
    </location>
</feature>
<evidence type="ECO:0000313" key="3">
    <source>
        <dbReference type="EMBL" id="SDW13137.1"/>
    </source>
</evidence>
<feature type="transmembrane region" description="Helical" evidence="1">
    <location>
        <begin position="89"/>
        <end position="107"/>
    </location>
</feature>
<keyword evidence="1" id="KW-1133">Transmembrane helix</keyword>
<dbReference type="InterPro" id="IPR050879">
    <property type="entry name" value="Acyltransferase_3"/>
</dbReference>